<dbReference type="CDD" id="cd05013">
    <property type="entry name" value="SIS_RpiR"/>
    <property type="match status" value="1"/>
</dbReference>
<dbReference type="InterPro" id="IPR000281">
    <property type="entry name" value="HTH_RpiR"/>
</dbReference>
<dbReference type="Gene3D" id="1.10.10.10">
    <property type="entry name" value="Winged helix-like DNA-binding domain superfamily/Winged helix DNA-binding domain"/>
    <property type="match status" value="1"/>
</dbReference>
<dbReference type="PROSITE" id="PS51071">
    <property type="entry name" value="HTH_RPIR"/>
    <property type="match status" value="1"/>
</dbReference>
<dbReference type="InterPro" id="IPR009057">
    <property type="entry name" value="Homeodomain-like_sf"/>
</dbReference>
<keyword evidence="7" id="KW-1185">Reference proteome</keyword>
<dbReference type="SUPFAM" id="SSF46689">
    <property type="entry name" value="Homeodomain-like"/>
    <property type="match status" value="1"/>
</dbReference>
<accession>A0AAV3U562</accession>
<dbReference type="InterPro" id="IPR046348">
    <property type="entry name" value="SIS_dom_sf"/>
</dbReference>
<evidence type="ECO:0000313" key="7">
    <source>
        <dbReference type="Proteomes" id="UP001409585"/>
    </source>
</evidence>
<dbReference type="InterPro" id="IPR001347">
    <property type="entry name" value="SIS_dom"/>
</dbReference>
<dbReference type="GO" id="GO:0097367">
    <property type="term" value="F:carbohydrate derivative binding"/>
    <property type="evidence" value="ECO:0007669"/>
    <property type="project" value="InterPro"/>
</dbReference>
<dbReference type="InterPro" id="IPR036388">
    <property type="entry name" value="WH-like_DNA-bd_sf"/>
</dbReference>
<evidence type="ECO:0000259" key="4">
    <source>
        <dbReference type="PROSITE" id="PS51071"/>
    </source>
</evidence>
<evidence type="ECO:0000313" key="6">
    <source>
        <dbReference type="EMBL" id="GAA4948539.1"/>
    </source>
</evidence>
<comment type="caution">
    <text evidence="6">The sequence shown here is derived from an EMBL/GenBank/DDBJ whole genome shotgun (WGS) entry which is preliminary data.</text>
</comment>
<proteinExistence type="predicted"/>
<reference evidence="7" key="1">
    <citation type="journal article" date="2019" name="Int. J. Syst. Evol. Microbiol.">
        <title>The Global Catalogue of Microorganisms (GCM) 10K type strain sequencing project: providing services to taxonomists for standard genome sequencing and annotation.</title>
        <authorList>
            <consortium name="The Broad Institute Genomics Platform"/>
            <consortium name="The Broad Institute Genome Sequencing Center for Infectious Disease"/>
            <person name="Wu L."/>
            <person name="Ma J."/>
        </authorList>
    </citation>
    <scope>NUCLEOTIDE SEQUENCE [LARGE SCALE GENOMIC DNA]</scope>
    <source>
        <strain evidence="7">JCM 19134</strain>
    </source>
</reference>
<dbReference type="Proteomes" id="UP001409585">
    <property type="component" value="Unassembled WGS sequence"/>
</dbReference>
<dbReference type="InterPro" id="IPR047640">
    <property type="entry name" value="RpiR-like"/>
</dbReference>
<evidence type="ECO:0000259" key="5">
    <source>
        <dbReference type="PROSITE" id="PS51464"/>
    </source>
</evidence>
<dbReference type="InterPro" id="IPR035472">
    <property type="entry name" value="RpiR-like_SIS"/>
</dbReference>
<sequence>MGLISRLKEQDQELTKASRKIAEVILADPDWAISSAIAGVAKRAGVSEPSVNRFCHALGCRGFPDFKVQLAQELAHSQYGQEARMTRAVDADDDIEQVIDKIFDTTHASLEASQAVCDAQTVEQAVDLLTQARAIVFYGLGASGSVAIDAQHKFLRFDIPVIAHIDNLNQRMTAAGLGSQDVAVCISYTGRTLAMVEVAAIAKNAGAAVIGITNALSPLANECDLVLPVDGAENTDLYTPMTSRIDHLVLVDILATGFALKRRGRLQSSFKQATEVLKATRSPQKTE</sequence>
<keyword evidence="3" id="KW-0804">Transcription</keyword>
<keyword evidence="1" id="KW-0805">Transcription regulation</keyword>
<dbReference type="Gene3D" id="3.40.50.10490">
    <property type="entry name" value="Glucose-6-phosphate isomerase like protein, domain 1"/>
    <property type="match status" value="1"/>
</dbReference>
<dbReference type="SUPFAM" id="SSF53697">
    <property type="entry name" value="SIS domain"/>
    <property type="match status" value="1"/>
</dbReference>
<evidence type="ECO:0000256" key="1">
    <source>
        <dbReference type="ARBA" id="ARBA00023015"/>
    </source>
</evidence>
<dbReference type="NCBIfam" id="NF008451">
    <property type="entry name" value="PRK11302.1"/>
    <property type="match status" value="1"/>
</dbReference>
<dbReference type="RefSeq" id="WP_345424164.1">
    <property type="nucleotide sequence ID" value="NZ_AP031496.1"/>
</dbReference>
<dbReference type="Pfam" id="PF01380">
    <property type="entry name" value="SIS"/>
    <property type="match status" value="1"/>
</dbReference>
<dbReference type="GO" id="GO:1901135">
    <property type="term" value="P:carbohydrate derivative metabolic process"/>
    <property type="evidence" value="ECO:0007669"/>
    <property type="project" value="InterPro"/>
</dbReference>
<dbReference type="AlphaFoldDB" id="A0AAV3U562"/>
<dbReference type="GO" id="GO:0003700">
    <property type="term" value="F:DNA-binding transcription factor activity"/>
    <property type="evidence" value="ECO:0007669"/>
    <property type="project" value="InterPro"/>
</dbReference>
<dbReference type="PANTHER" id="PTHR30514">
    <property type="entry name" value="GLUCOKINASE"/>
    <property type="match status" value="1"/>
</dbReference>
<keyword evidence="2" id="KW-0238">DNA-binding</keyword>
<organism evidence="6 7">
    <name type="scientific">Halioxenophilus aromaticivorans</name>
    <dbReference type="NCBI Taxonomy" id="1306992"/>
    <lineage>
        <taxon>Bacteria</taxon>
        <taxon>Pseudomonadati</taxon>
        <taxon>Pseudomonadota</taxon>
        <taxon>Gammaproteobacteria</taxon>
        <taxon>Alteromonadales</taxon>
        <taxon>Alteromonadaceae</taxon>
        <taxon>Halioxenophilus</taxon>
    </lineage>
</organism>
<feature type="domain" description="SIS" evidence="5">
    <location>
        <begin position="125"/>
        <end position="264"/>
    </location>
</feature>
<dbReference type="PANTHER" id="PTHR30514:SF1">
    <property type="entry name" value="HTH-TYPE TRANSCRIPTIONAL REGULATOR HEXR-RELATED"/>
    <property type="match status" value="1"/>
</dbReference>
<dbReference type="PROSITE" id="PS51464">
    <property type="entry name" value="SIS"/>
    <property type="match status" value="1"/>
</dbReference>
<evidence type="ECO:0000256" key="3">
    <source>
        <dbReference type="ARBA" id="ARBA00023163"/>
    </source>
</evidence>
<dbReference type="GO" id="GO:0003677">
    <property type="term" value="F:DNA binding"/>
    <property type="evidence" value="ECO:0007669"/>
    <property type="project" value="UniProtKB-KW"/>
</dbReference>
<feature type="domain" description="HTH rpiR-type" evidence="4">
    <location>
        <begin position="1"/>
        <end position="77"/>
    </location>
</feature>
<dbReference type="EMBL" id="BAABLX010000028">
    <property type="protein sequence ID" value="GAA4948539.1"/>
    <property type="molecule type" value="Genomic_DNA"/>
</dbReference>
<gene>
    <name evidence="6" type="ORF">GCM10025791_30680</name>
</gene>
<evidence type="ECO:0000256" key="2">
    <source>
        <dbReference type="ARBA" id="ARBA00023125"/>
    </source>
</evidence>
<dbReference type="Pfam" id="PF01418">
    <property type="entry name" value="HTH_6"/>
    <property type="match status" value="1"/>
</dbReference>
<protein>
    <submittedName>
        <fullName evidence="6">MurR/RpiR family transcriptional regulator</fullName>
    </submittedName>
</protein>
<name>A0AAV3U562_9ALTE</name>